<dbReference type="Proteomes" id="UP000800035">
    <property type="component" value="Unassembled WGS sequence"/>
</dbReference>
<dbReference type="OrthoDB" id="3778186at2759"/>
<feature type="compositionally biased region" description="Basic and acidic residues" evidence="1">
    <location>
        <begin position="238"/>
        <end position="268"/>
    </location>
</feature>
<feature type="region of interest" description="Disordered" evidence="1">
    <location>
        <begin position="238"/>
        <end position="270"/>
    </location>
</feature>
<dbReference type="EMBL" id="ML977044">
    <property type="protein sequence ID" value="KAF1948989.1"/>
    <property type="molecule type" value="Genomic_DNA"/>
</dbReference>
<gene>
    <name evidence="2" type="ORF">CC80DRAFT_555797</name>
</gene>
<keyword evidence="3" id="KW-1185">Reference proteome</keyword>
<accession>A0A6A5TB87</accession>
<protein>
    <submittedName>
        <fullName evidence="2">Uncharacterized protein</fullName>
    </submittedName>
</protein>
<reference evidence="2" key="1">
    <citation type="journal article" date="2020" name="Stud. Mycol.">
        <title>101 Dothideomycetes genomes: a test case for predicting lifestyles and emergence of pathogens.</title>
        <authorList>
            <person name="Haridas S."/>
            <person name="Albert R."/>
            <person name="Binder M."/>
            <person name="Bloem J."/>
            <person name="Labutti K."/>
            <person name="Salamov A."/>
            <person name="Andreopoulos B."/>
            <person name="Baker S."/>
            <person name="Barry K."/>
            <person name="Bills G."/>
            <person name="Bluhm B."/>
            <person name="Cannon C."/>
            <person name="Castanera R."/>
            <person name="Culley D."/>
            <person name="Daum C."/>
            <person name="Ezra D."/>
            <person name="Gonzalez J."/>
            <person name="Henrissat B."/>
            <person name="Kuo A."/>
            <person name="Liang C."/>
            <person name="Lipzen A."/>
            <person name="Lutzoni F."/>
            <person name="Magnuson J."/>
            <person name="Mondo S."/>
            <person name="Nolan M."/>
            <person name="Ohm R."/>
            <person name="Pangilinan J."/>
            <person name="Park H.-J."/>
            <person name="Ramirez L."/>
            <person name="Alfaro M."/>
            <person name="Sun H."/>
            <person name="Tritt A."/>
            <person name="Yoshinaga Y."/>
            <person name="Zwiers L.-H."/>
            <person name="Turgeon B."/>
            <person name="Goodwin S."/>
            <person name="Spatafora J."/>
            <person name="Crous P."/>
            <person name="Grigoriev I."/>
        </authorList>
    </citation>
    <scope>NUCLEOTIDE SEQUENCE</scope>
    <source>
        <strain evidence="2">CBS 675.92</strain>
    </source>
</reference>
<sequence>MGGSMDDFVEFVTVKRKSTVKSEKELTTALAAIADFPRHVANLRNLTTSQRLELLDGPQVSIHVGYTQLCENVPKRMLMTVSQTAHTYFTANPTAKTLPLPAMRAKEAAMKNMIRGTTTAKFAGDVVQNVPTGNSFDSVIDTYIAGLALGMEAHIKPLKARINKAISVNYGLITYEQLTAIVTALPRYDAVYKHAAHNLAFTKFKNKIPDIEDFEQWLKNYPQFAKTVGEYHDEHVAEHQAKKEERRQKAIEESKARMKQERKEDGPKLKALRAKLNQSGNVILTAEERELKKKYKLKSVNDTESLWIPFGHA</sequence>
<evidence type="ECO:0000313" key="2">
    <source>
        <dbReference type="EMBL" id="KAF1948989.1"/>
    </source>
</evidence>
<name>A0A6A5TB87_9PLEO</name>
<dbReference type="AlphaFoldDB" id="A0A6A5TB87"/>
<organism evidence="2 3">
    <name type="scientific">Byssothecium circinans</name>
    <dbReference type="NCBI Taxonomy" id="147558"/>
    <lineage>
        <taxon>Eukaryota</taxon>
        <taxon>Fungi</taxon>
        <taxon>Dikarya</taxon>
        <taxon>Ascomycota</taxon>
        <taxon>Pezizomycotina</taxon>
        <taxon>Dothideomycetes</taxon>
        <taxon>Pleosporomycetidae</taxon>
        <taxon>Pleosporales</taxon>
        <taxon>Massarineae</taxon>
        <taxon>Massarinaceae</taxon>
        <taxon>Byssothecium</taxon>
    </lineage>
</organism>
<evidence type="ECO:0000256" key="1">
    <source>
        <dbReference type="SAM" id="MobiDB-lite"/>
    </source>
</evidence>
<proteinExistence type="predicted"/>
<evidence type="ECO:0000313" key="3">
    <source>
        <dbReference type="Proteomes" id="UP000800035"/>
    </source>
</evidence>